<dbReference type="STRING" id="1178516.AWR27_03180"/>
<dbReference type="PANTHER" id="PTHR47307:SF1">
    <property type="entry name" value="GLUTATHIONE-REGULATED POTASSIUM-EFFLUX SYSTEM ANCILLARY PROTEIN KEFG"/>
    <property type="match status" value="1"/>
</dbReference>
<keyword evidence="4" id="KW-1185">Reference proteome</keyword>
<dbReference type="GO" id="GO:0009055">
    <property type="term" value="F:electron transfer activity"/>
    <property type="evidence" value="ECO:0007669"/>
    <property type="project" value="TreeGrafter"/>
</dbReference>
<dbReference type="InterPro" id="IPR029039">
    <property type="entry name" value="Flavoprotein-like_sf"/>
</dbReference>
<sequence>MSSILIQFAHPALEKSRVNQVMLRAIRDLPFVTINDLYEEYPDFDIDIDREQQLLLAHDYILLHHPMYWYSTPAMLKQWEDLTLEHGWAYGRQGVALTGKKLMNVMTIGGQREAYNEAGYNRYTVRQFLAPLEQTARLCKMTYLPPFAVHGTHRITEAGIQQAARQYRNLLIQLDAGLIDIPTVLDLPCINDIIPTDELTVNPAPQS</sequence>
<reference evidence="3 4" key="1">
    <citation type="submission" date="2016-01" db="EMBL/GenBank/DDBJ databases">
        <authorList>
            <person name="Oliw E.H."/>
        </authorList>
    </citation>
    <scope>NUCLEOTIDE SEQUENCE [LARGE SCALE GENOMIC DNA]</scope>
    <source>
        <strain evidence="3 4">DY10</strain>
    </source>
</reference>
<evidence type="ECO:0000259" key="2">
    <source>
        <dbReference type="Pfam" id="PF02525"/>
    </source>
</evidence>
<dbReference type="AlphaFoldDB" id="A0A1P9WSQ3"/>
<evidence type="ECO:0000256" key="1">
    <source>
        <dbReference type="ARBA" id="ARBA00023002"/>
    </source>
</evidence>
<dbReference type="Proteomes" id="UP000187941">
    <property type="component" value="Chromosome"/>
</dbReference>
<dbReference type="KEGG" id="smon:AWR27_03180"/>
<organism evidence="3 4">
    <name type="scientific">Spirosoma montaniterrae</name>
    <dbReference type="NCBI Taxonomy" id="1178516"/>
    <lineage>
        <taxon>Bacteria</taxon>
        <taxon>Pseudomonadati</taxon>
        <taxon>Bacteroidota</taxon>
        <taxon>Cytophagia</taxon>
        <taxon>Cytophagales</taxon>
        <taxon>Cytophagaceae</taxon>
        <taxon>Spirosoma</taxon>
    </lineage>
</organism>
<dbReference type="GO" id="GO:0010181">
    <property type="term" value="F:FMN binding"/>
    <property type="evidence" value="ECO:0007669"/>
    <property type="project" value="TreeGrafter"/>
</dbReference>
<accession>A0A1P9WSQ3</accession>
<dbReference type="SUPFAM" id="SSF52218">
    <property type="entry name" value="Flavoproteins"/>
    <property type="match status" value="1"/>
</dbReference>
<evidence type="ECO:0000313" key="3">
    <source>
        <dbReference type="EMBL" id="AQG78426.1"/>
    </source>
</evidence>
<dbReference type="InterPro" id="IPR046980">
    <property type="entry name" value="KefG/KefF"/>
</dbReference>
<evidence type="ECO:0000313" key="4">
    <source>
        <dbReference type="Proteomes" id="UP000187941"/>
    </source>
</evidence>
<feature type="domain" description="Flavodoxin-like fold" evidence="2">
    <location>
        <begin position="3"/>
        <end position="170"/>
    </location>
</feature>
<proteinExistence type="predicted"/>
<dbReference type="PANTHER" id="PTHR47307">
    <property type="entry name" value="GLUTATHIONE-REGULATED POTASSIUM-EFFLUX SYSTEM ANCILLARY PROTEIN KEFG"/>
    <property type="match status" value="1"/>
</dbReference>
<dbReference type="GO" id="GO:0003955">
    <property type="term" value="F:NAD(P)H dehydrogenase (quinone) activity"/>
    <property type="evidence" value="ECO:0007669"/>
    <property type="project" value="TreeGrafter"/>
</dbReference>
<dbReference type="InterPro" id="IPR003680">
    <property type="entry name" value="Flavodoxin_fold"/>
</dbReference>
<dbReference type="Pfam" id="PF02525">
    <property type="entry name" value="Flavodoxin_2"/>
    <property type="match status" value="1"/>
</dbReference>
<protein>
    <submittedName>
        <fullName evidence="3">NAD(P)H oxidoreductase</fullName>
    </submittedName>
</protein>
<gene>
    <name evidence="3" type="ORF">AWR27_03180</name>
</gene>
<dbReference type="RefSeq" id="WP_077129867.1">
    <property type="nucleotide sequence ID" value="NZ_CP014263.1"/>
</dbReference>
<dbReference type="Gene3D" id="3.40.50.360">
    <property type="match status" value="1"/>
</dbReference>
<keyword evidence="1" id="KW-0560">Oxidoreductase</keyword>
<name>A0A1P9WSQ3_9BACT</name>
<dbReference type="OrthoDB" id="652200at2"/>
<dbReference type="EMBL" id="CP014263">
    <property type="protein sequence ID" value="AQG78426.1"/>
    <property type="molecule type" value="Genomic_DNA"/>
</dbReference>